<protein>
    <submittedName>
        <fullName evidence="1">Uncharacterized protein</fullName>
    </submittedName>
</protein>
<dbReference type="EMBL" id="GBRH01228619">
    <property type="protein sequence ID" value="JAD69276.1"/>
    <property type="molecule type" value="Transcribed_RNA"/>
</dbReference>
<reference evidence="1" key="2">
    <citation type="journal article" date="2015" name="Data Brief">
        <title>Shoot transcriptome of the giant reed, Arundo donax.</title>
        <authorList>
            <person name="Barrero R.A."/>
            <person name="Guerrero F.D."/>
            <person name="Moolhuijzen P."/>
            <person name="Goolsby J.A."/>
            <person name="Tidwell J."/>
            <person name="Bellgard S.E."/>
            <person name="Bellgard M.I."/>
        </authorList>
    </citation>
    <scope>NUCLEOTIDE SEQUENCE</scope>
    <source>
        <tissue evidence="1">Shoot tissue taken approximately 20 cm above the soil surface</tissue>
    </source>
</reference>
<dbReference type="AlphaFoldDB" id="A0A0A9C124"/>
<organism evidence="1">
    <name type="scientific">Arundo donax</name>
    <name type="common">Giant reed</name>
    <name type="synonym">Donax arundinaceus</name>
    <dbReference type="NCBI Taxonomy" id="35708"/>
    <lineage>
        <taxon>Eukaryota</taxon>
        <taxon>Viridiplantae</taxon>
        <taxon>Streptophyta</taxon>
        <taxon>Embryophyta</taxon>
        <taxon>Tracheophyta</taxon>
        <taxon>Spermatophyta</taxon>
        <taxon>Magnoliopsida</taxon>
        <taxon>Liliopsida</taxon>
        <taxon>Poales</taxon>
        <taxon>Poaceae</taxon>
        <taxon>PACMAD clade</taxon>
        <taxon>Arundinoideae</taxon>
        <taxon>Arundineae</taxon>
        <taxon>Arundo</taxon>
    </lineage>
</organism>
<evidence type="ECO:0000313" key="1">
    <source>
        <dbReference type="EMBL" id="JAD69276.1"/>
    </source>
</evidence>
<proteinExistence type="predicted"/>
<name>A0A0A9C124_ARUDO</name>
<reference evidence="1" key="1">
    <citation type="submission" date="2014-09" db="EMBL/GenBank/DDBJ databases">
        <authorList>
            <person name="Magalhaes I.L.F."/>
            <person name="Oliveira U."/>
            <person name="Santos F.R."/>
            <person name="Vidigal T.H.D.A."/>
            <person name="Brescovit A.D."/>
            <person name="Santos A.J."/>
        </authorList>
    </citation>
    <scope>NUCLEOTIDE SEQUENCE</scope>
    <source>
        <tissue evidence="1">Shoot tissue taken approximately 20 cm above the soil surface</tissue>
    </source>
</reference>
<accession>A0A0A9C124</accession>
<sequence>MTMEEDIQAGKHPKTYCQELEEEIEALQEYLCAT</sequence>